<dbReference type="Pfam" id="PF03061">
    <property type="entry name" value="4HBT"/>
    <property type="match status" value="1"/>
</dbReference>
<dbReference type="Proteomes" id="UP000250079">
    <property type="component" value="Chromosome"/>
</dbReference>
<dbReference type="OrthoDB" id="32575at2"/>
<evidence type="ECO:0000313" key="4">
    <source>
        <dbReference type="EMBL" id="ASJ76836.1"/>
    </source>
</evidence>
<evidence type="ECO:0000256" key="2">
    <source>
        <dbReference type="ARBA" id="ARBA00022801"/>
    </source>
</evidence>
<dbReference type="EC" id="3.1.2.-" evidence="4"/>
<dbReference type="InterPro" id="IPR052723">
    <property type="entry name" value="Acyl-CoA_thioesterase_PaaI"/>
</dbReference>
<reference evidence="4 5" key="1">
    <citation type="submission" date="2016-12" db="EMBL/GenBank/DDBJ databases">
        <authorList>
            <person name="Song W.-J."/>
            <person name="Kurnit D.M."/>
        </authorList>
    </citation>
    <scope>NUCLEOTIDE SEQUENCE [LARGE SCALE GENOMIC DNA]</scope>
    <source>
        <strain evidence="4 5">IMCC3135</strain>
    </source>
</reference>
<dbReference type="PANTHER" id="PTHR42856">
    <property type="entry name" value="ACYL-COENZYME A THIOESTERASE PAAI"/>
    <property type="match status" value="1"/>
</dbReference>
<gene>
    <name evidence="4" type="primary">paaI</name>
    <name evidence="4" type="ORF">IMCC3135_33980</name>
</gene>
<dbReference type="Gene3D" id="3.10.129.10">
    <property type="entry name" value="Hotdog Thioesterase"/>
    <property type="match status" value="1"/>
</dbReference>
<dbReference type="FunFam" id="3.10.129.10:FF:000022">
    <property type="entry name" value="Phenylacetic acid degradation protein"/>
    <property type="match status" value="1"/>
</dbReference>
<dbReference type="GO" id="GO:0016289">
    <property type="term" value="F:acyl-CoA hydrolase activity"/>
    <property type="evidence" value="ECO:0007669"/>
    <property type="project" value="TreeGrafter"/>
</dbReference>
<dbReference type="PANTHER" id="PTHR42856:SF1">
    <property type="entry name" value="ACYL-COENZYME A THIOESTERASE PAAI"/>
    <property type="match status" value="1"/>
</dbReference>
<dbReference type="InterPro" id="IPR006683">
    <property type="entry name" value="Thioestr_dom"/>
</dbReference>
<evidence type="ECO:0000256" key="1">
    <source>
        <dbReference type="ARBA" id="ARBA00008324"/>
    </source>
</evidence>
<comment type="similarity">
    <text evidence="1">Belongs to the thioesterase PaaI family.</text>
</comment>
<evidence type="ECO:0000259" key="3">
    <source>
        <dbReference type="Pfam" id="PF03061"/>
    </source>
</evidence>
<keyword evidence="2 4" id="KW-0378">Hydrolase</keyword>
<feature type="domain" description="Thioesterase" evidence="3">
    <location>
        <begin position="53"/>
        <end position="126"/>
    </location>
</feature>
<dbReference type="CDD" id="cd03443">
    <property type="entry name" value="PaaI_thioesterase"/>
    <property type="match status" value="1"/>
</dbReference>
<organism evidence="4 5">
    <name type="scientific">Granulosicoccus antarcticus IMCC3135</name>
    <dbReference type="NCBI Taxonomy" id="1192854"/>
    <lineage>
        <taxon>Bacteria</taxon>
        <taxon>Pseudomonadati</taxon>
        <taxon>Pseudomonadota</taxon>
        <taxon>Gammaproteobacteria</taxon>
        <taxon>Chromatiales</taxon>
        <taxon>Granulosicoccaceae</taxon>
        <taxon>Granulosicoccus</taxon>
    </lineage>
</organism>
<dbReference type="AlphaFoldDB" id="A0A2Z2NZH2"/>
<dbReference type="InterPro" id="IPR011973">
    <property type="entry name" value="PaaD"/>
</dbReference>
<sequence>MDISDQDRAERSAQAMLANDTATQGLGMELEAVGPGTAQLRMCVGDQMLNGHSTCHGGYLFTLADSAFAVACNTFNQVAVASSASIEFMAPAYAGDVLTAEASLQSQGRRTGLYDVIVSNQKQQRIALFRGRSHRIGKPLFDENAEA</sequence>
<dbReference type="InterPro" id="IPR003736">
    <property type="entry name" value="PAAI_dom"/>
</dbReference>
<evidence type="ECO:0000313" key="5">
    <source>
        <dbReference type="Proteomes" id="UP000250079"/>
    </source>
</evidence>
<dbReference type="InterPro" id="IPR029069">
    <property type="entry name" value="HotDog_dom_sf"/>
</dbReference>
<dbReference type="NCBIfam" id="TIGR02286">
    <property type="entry name" value="PaaD"/>
    <property type="match status" value="1"/>
</dbReference>
<protein>
    <submittedName>
        <fullName evidence="4">Acyl-coenzyme A thioesterase PaaI</fullName>
        <ecNumber evidence="4">3.1.2.-</ecNumber>
    </submittedName>
</protein>
<accession>A0A2Z2NZH2</accession>
<name>A0A2Z2NZH2_9GAMM</name>
<dbReference type="RefSeq" id="WP_088921555.1">
    <property type="nucleotide sequence ID" value="NZ_CP018632.1"/>
</dbReference>
<proteinExistence type="inferred from homology"/>
<dbReference type="SUPFAM" id="SSF54637">
    <property type="entry name" value="Thioesterase/thiol ester dehydrase-isomerase"/>
    <property type="match status" value="1"/>
</dbReference>
<dbReference type="KEGG" id="gai:IMCC3135_33980"/>
<dbReference type="EMBL" id="CP018632">
    <property type="protein sequence ID" value="ASJ76836.1"/>
    <property type="molecule type" value="Genomic_DNA"/>
</dbReference>
<keyword evidence="5" id="KW-1185">Reference proteome</keyword>
<dbReference type="NCBIfam" id="TIGR00369">
    <property type="entry name" value="unchar_dom_1"/>
    <property type="match status" value="1"/>
</dbReference>